<name>A7BI71_HYDTH</name>
<dbReference type="OMA" id="NFRFLRI"/>
<dbReference type="Gene3D" id="3.40.30.10">
    <property type="entry name" value="Glutaredoxin"/>
    <property type="match status" value="1"/>
</dbReference>
<sequence>MRSLSIRELESMLAEGKTLALYVYSESKKDTLRELFDTQVVVPELERAFDSKVEFYSINADEHPEILRRYKLPSLVLFKEGVEVSKLEGIKAWNEYVEALSCL</sequence>
<dbReference type="EMBL" id="AB290570">
    <property type="protein sequence ID" value="BAF73678.1"/>
    <property type="molecule type" value="Genomic_DNA"/>
</dbReference>
<dbReference type="InterPro" id="IPR036249">
    <property type="entry name" value="Thioredoxin-like_sf"/>
</dbReference>
<accession>A7BI71</accession>
<dbReference type="CDD" id="cd02947">
    <property type="entry name" value="TRX_family"/>
    <property type="match status" value="1"/>
</dbReference>
<dbReference type="InterPro" id="IPR010893">
    <property type="entry name" value="NiFe-hyd_mat_HyaE"/>
</dbReference>
<dbReference type="SUPFAM" id="SSF52833">
    <property type="entry name" value="Thioredoxin-like"/>
    <property type="match status" value="1"/>
</dbReference>
<dbReference type="Pfam" id="PF07449">
    <property type="entry name" value="HyaE"/>
    <property type="match status" value="1"/>
</dbReference>
<organism evidence="1">
    <name type="scientific">Hydrogenobacter thermophilus</name>
    <dbReference type="NCBI Taxonomy" id="940"/>
    <lineage>
        <taxon>Bacteria</taxon>
        <taxon>Pseudomonadati</taxon>
        <taxon>Aquificota</taxon>
        <taxon>Aquificia</taxon>
        <taxon>Aquificales</taxon>
        <taxon>Aquificaceae</taxon>
        <taxon>Hydrogenobacter</taxon>
    </lineage>
</organism>
<evidence type="ECO:0008006" key="2">
    <source>
        <dbReference type="Google" id="ProtNLM"/>
    </source>
</evidence>
<dbReference type="AlphaFoldDB" id="A7BI71"/>
<gene>
    <name evidence="1" type="primary">hupG</name>
</gene>
<proteinExistence type="predicted"/>
<dbReference type="RefSeq" id="WP_012963648.1">
    <property type="nucleotide sequence ID" value="NZ_JAXSNK010000012.1"/>
</dbReference>
<protein>
    <recommendedName>
        <fullName evidence="2">Thioredoxin</fullName>
    </recommendedName>
</protein>
<evidence type="ECO:0000313" key="1">
    <source>
        <dbReference type="EMBL" id="BAF73678.1"/>
    </source>
</evidence>
<reference evidence="1" key="1">
    <citation type="journal article" date="2007" name="J. Biosci. Bioeng.">
        <title>Sequencing and reverse transcription-polymerase chain reaction (RT-PCR) analysis of four hydrogenase gene clusters from an obligately autotrophic hydrogen-oxidizing bacterium, Hydrogenobacter thermophilus TK-6.</title>
        <authorList>
            <person name="Ueda Y."/>
            <person name="Yamamoto Y."/>
            <person name="Urasaki T."/>
            <person name="Arai H."/>
            <person name="Ishii M."/>
            <person name="Igarashi Y."/>
        </authorList>
    </citation>
    <scope>NUCLEOTIDE SEQUENCE</scope>
    <source>
        <strain evidence="1">TK-6</strain>
    </source>
</reference>